<accession>A0A383E3D5</accession>
<reference evidence="1" key="1">
    <citation type="submission" date="2018-05" db="EMBL/GenBank/DDBJ databases">
        <authorList>
            <person name="Lanie J.A."/>
            <person name="Ng W.-L."/>
            <person name="Kazmierczak K.M."/>
            <person name="Andrzejewski T.M."/>
            <person name="Davidsen T.M."/>
            <person name="Wayne K.J."/>
            <person name="Tettelin H."/>
            <person name="Glass J.I."/>
            <person name="Rusch D."/>
            <person name="Podicherti R."/>
            <person name="Tsui H.-C.T."/>
            <person name="Winkler M.E."/>
        </authorList>
    </citation>
    <scope>NUCLEOTIDE SEQUENCE</scope>
</reference>
<evidence type="ECO:0000313" key="1">
    <source>
        <dbReference type="EMBL" id="SVE50905.1"/>
    </source>
</evidence>
<sequence>MKILLPLSPLFFALTLSSQEAFEIGPKDTDKLPGGKEADGIVGDFILRNDAVEAVISSDQPLRRANMSTFYGAGGITPGCLFDLTLRGKNNDQLTIFGPHGQRGDVSHVRITETGKTGTATIQVVVSAAGNNGLEKQHEYRIDSVMQGILITTTYHNQSGQDRKGAIDDYV</sequence>
<proteinExistence type="predicted"/>
<name>A0A383E3D5_9ZZZZ</name>
<gene>
    <name evidence="1" type="ORF">METZ01_LOCUS503759</name>
</gene>
<dbReference type="AlphaFoldDB" id="A0A383E3D5"/>
<organism evidence="1">
    <name type="scientific">marine metagenome</name>
    <dbReference type="NCBI Taxonomy" id="408172"/>
    <lineage>
        <taxon>unclassified sequences</taxon>
        <taxon>metagenomes</taxon>
        <taxon>ecological metagenomes</taxon>
    </lineage>
</organism>
<feature type="non-terminal residue" evidence="1">
    <location>
        <position position="1"/>
    </location>
</feature>
<protein>
    <submittedName>
        <fullName evidence="1">Uncharacterized protein</fullName>
    </submittedName>
</protein>
<dbReference type="EMBL" id="UINC01222222">
    <property type="protein sequence ID" value="SVE50905.1"/>
    <property type="molecule type" value="Genomic_DNA"/>
</dbReference>
<feature type="non-terminal residue" evidence="1">
    <location>
        <position position="171"/>
    </location>
</feature>